<comment type="caution">
    <text evidence="3">The sequence shown here is derived from an EMBL/GenBank/DDBJ whole genome shotgun (WGS) entry which is preliminary data.</text>
</comment>
<keyword evidence="4" id="KW-1185">Reference proteome</keyword>
<reference evidence="3" key="1">
    <citation type="submission" date="2022-04" db="EMBL/GenBank/DDBJ databases">
        <title>Alcanivorax sp. CY1518 draft genome sequence.</title>
        <authorList>
            <person name="Zhao G."/>
            <person name="An M."/>
        </authorList>
    </citation>
    <scope>NUCLEOTIDE SEQUENCE</scope>
    <source>
        <strain evidence="3">CY1518</strain>
    </source>
</reference>
<sequence>MKRTMMAACILSLVACGGSKDDVATDQQRDWESQRQSLVYSFPDQGQLEVPVPSPVVLRFSSPVAETAPAIELREVDGAIVSDVELEWVDGKRGLIITPQNKLKPLTDYVVDVPAIELEKGEASARSIQFTTRGLHEGPRSLVARDTFEVVRTIPDGVNFAVTDFASFRLQFSQPLDPSTVKYGDAGDSTVQLMGPEGLVDAHLLVSGPYITIDPKEDLTPGGDYSLNITGGLTSVYGDNLTGGSLSNPMPYTLTATPVDTTSPTTGERVSMVQDIADTGEISPLTGKPINLVPMASVLLGEETATQASGTLAAELAFVPNFPDQTPLRIKRGSLIEGASIDVLIGGEVPAGFESGKVRMDFLSDATGYLLPNEYSNSDDAPRQVRLWMDVAVSTETPAANGAITQDLLHIELVGTSIVEGGQMVINAVGVVEPDVLGSERAVGLLSFYMKGYEDQDNPPQIVDGLSLEVQSWSPGENLEGFLPSDPVIIRFNKPVAMGDIHDHIAVSENGEQIQFTVYSRGSSLIITPDEGFKRSVQISFGGFNNIERYEYSVQLASGLKDISGGTLGAPQLLEFEMPVEITRAEQYEWGVQGFDFGHLVQHGEAEVVVRSPMITAVYPGYPCALADTPVNLASGMTARCRGGLDVPYSRTHAVNSTGETSHHPHKLPDDILPLGELPANRPIIAVFTKEIDPESVSLGNSFKVETVDEFGGRLSDVSGKVSVEGRRLTFWPAEPWEAGAFYRYVLGSNNDRHSSTALCDGSQAICSVDSLPIQTQLHEVTFTERPGLEMFADPNARMHDVLFQNANAPDGGGIDLVQYFKGGAPTAQVLQVLGAPSVDVNANLMHERNTEDRLDFSHRPFNYVNARPYSVYSVEEQGAQGQPRLAETCNADDLDCYDPDGLLPPWNSAKILPGGLRPAEAGGPTCNLSDPDCTELPYCDVTDPFCKDIIPLVAVGCGFETMREDPTRVLAMNYCPEDKFTYITSDLIAEVGEYSDALGGVPVTIWPGQIMGTSLPMASPVHLSEIMFGFDSGPQVMRMRYAKENPDCVESAQSGETCLRNQPIQAVIYQGSDGEPYISTTLDIYVDAIELERNITDLITFINQTDDPGYVTSDMMSVPATLKLEGKVRFNEDGTMQVEMENAEEVEIALGVKIVMNVGFDVSVPAAWTTLRIPEAGTRVQYISEVIK</sequence>
<evidence type="ECO:0000256" key="1">
    <source>
        <dbReference type="ARBA" id="ARBA00022729"/>
    </source>
</evidence>
<dbReference type="Pfam" id="PF13205">
    <property type="entry name" value="Big_5"/>
    <property type="match status" value="2"/>
</dbReference>
<proteinExistence type="predicted"/>
<gene>
    <name evidence="3" type="ORF">MU846_12750</name>
</gene>
<dbReference type="RefSeq" id="WP_246953343.1">
    <property type="nucleotide sequence ID" value="NZ_JALKII010000010.1"/>
</dbReference>
<feature type="domain" description="SbsA Ig-like" evidence="2">
    <location>
        <begin position="38"/>
        <end position="132"/>
    </location>
</feature>
<evidence type="ECO:0000313" key="3">
    <source>
        <dbReference type="EMBL" id="MCK0538576.1"/>
    </source>
</evidence>
<keyword evidence="1" id="KW-0732">Signal</keyword>
<organism evidence="3 4">
    <name type="scientific">Alcanivorax quisquiliarum</name>
    <dbReference type="NCBI Taxonomy" id="2933565"/>
    <lineage>
        <taxon>Bacteria</taxon>
        <taxon>Pseudomonadati</taxon>
        <taxon>Pseudomonadota</taxon>
        <taxon>Gammaproteobacteria</taxon>
        <taxon>Oceanospirillales</taxon>
        <taxon>Alcanivoracaceae</taxon>
        <taxon>Alcanivorax</taxon>
    </lineage>
</organism>
<dbReference type="PROSITE" id="PS51257">
    <property type="entry name" value="PROKAR_LIPOPROTEIN"/>
    <property type="match status" value="1"/>
</dbReference>
<dbReference type="Proteomes" id="UP001165524">
    <property type="component" value="Unassembled WGS sequence"/>
</dbReference>
<accession>A0ABT0E9P6</accession>
<dbReference type="EMBL" id="JALKII010000010">
    <property type="protein sequence ID" value="MCK0538576.1"/>
    <property type="molecule type" value="Genomic_DNA"/>
</dbReference>
<dbReference type="InterPro" id="IPR032812">
    <property type="entry name" value="SbsA_Ig"/>
</dbReference>
<evidence type="ECO:0000259" key="2">
    <source>
        <dbReference type="Pfam" id="PF13205"/>
    </source>
</evidence>
<name>A0ABT0E9P6_9GAMM</name>
<protein>
    <submittedName>
        <fullName evidence="3">Ig-like domain-containing protein</fullName>
    </submittedName>
</protein>
<feature type="domain" description="SbsA Ig-like" evidence="2">
    <location>
        <begin position="148"/>
        <end position="242"/>
    </location>
</feature>
<evidence type="ECO:0000313" key="4">
    <source>
        <dbReference type="Proteomes" id="UP001165524"/>
    </source>
</evidence>